<dbReference type="Gene3D" id="3.40.190.190">
    <property type="entry name" value="CypI, domain 2"/>
    <property type="match status" value="1"/>
</dbReference>
<dbReference type="Gene3D" id="3.40.190.180">
    <property type="entry name" value="Cypl, domain I"/>
    <property type="match status" value="1"/>
</dbReference>
<sequence length="393" mass="45244">MFKKIMVLKMIITPLASISCSQKEENITIWNSWLPDEFKKEGMQFVTNFNNKINNLIKIDSELKDIGKINFEFKSNNNDVIYQNIISNKENCDFAIVPYRVFKNLNLDEIDFQIAMQTATKSFSWAYDDESIYGQKSFSNITNSYNEKLNLSDSFENWGNNYGYKNGIYSDFYKTGTSSTYRGQIIISGDKDTLNSIKTAWNNKDLKKFINYGIIFKSKKSSGAYKLQRSLLSKHFNVDINEIENKLDSINDEIVLLKNPGEFIGKSTEETGLKKIYHIAFTDHGVFNWTKSKNKLFTPKKGDKLEILSVTNPAPYSVMIARKGLNPKLVNLIKKVFAELKTEENVYGNFTGYAKFYQINLNTFKALLNNYNYSENNIGSYQSPKELLKNGNN</sequence>
<comment type="caution">
    <text evidence="1">The sequence shown here is derived from an EMBL/GenBank/DDBJ whole genome shotgun (WGS) entry which is preliminary data.</text>
</comment>
<proteinExistence type="predicted"/>
<reference evidence="1" key="1">
    <citation type="submission" date="2023-05" db="EMBL/GenBank/DDBJ databases">
        <title>Mycoplasma phocimorsus sp. nov., isolated from Scandinavian patients with seal finger or septic arthritis after contact with seals.</title>
        <authorList>
            <person name="Skafte-Holm A."/>
            <person name="Pedersen T.R."/>
            <person name="Froelund M."/>
            <person name="Stegger M."/>
            <person name="Qvortrup K."/>
            <person name="Michaels D.L."/>
            <person name="Brown D.R."/>
            <person name="Jensen J.S."/>
        </authorList>
    </citation>
    <scope>NUCLEOTIDE SEQUENCE</scope>
    <source>
        <strain evidence="1">M5725</strain>
    </source>
</reference>
<dbReference type="Proteomes" id="UP001224428">
    <property type="component" value="Unassembled WGS sequence"/>
</dbReference>
<dbReference type="InterPro" id="IPR043099">
    <property type="entry name" value="CypI_dom_I"/>
</dbReference>
<dbReference type="InterPro" id="IPR010592">
    <property type="entry name" value="CypI"/>
</dbReference>
<evidence type="ECO:0000313" key="1">
    <source>
        <dbReference type="EMBL" id="MDJ1645596.1"/>
    </source>
</evidence>
<dbReference type="RefSeq" id="WP_283827127.1">
    <property type="nucleotide sequence ID" value="NZ_JASDDP010000008.1"/>
</dbReference>
<dbReference type="EMBL" id="JASDDP010000008">
    <property type="protein sequence ID" value="MDJ1645596.1"/>
    <property type="molecule type" value="Genomic_DNA"/>
</dbReference>
<dbReference type="Pfam" id="PF06646">
    <property type="entry name" value="CypI"/>
    <property type="match status" value="1"/>
</dbReference>
<gene>
    <name evidence="1" type="ORF">QLQ80_00630</name>
</gene>
<dbReference type="InterPro" id="IPR043100">
    <property type="entry name" value="CypI_dom_II"/>
</dbReference>
<dbReference type="PROSITE" id="PS51257">
    <property type="entry name" value="PROKAR_LIPOPROTEIN"/>
    <property type="match status" value="1"/>
</dbReference>
<organism evidence="1 2">
    <name type="scientific">Mycoplasma phocimorsus</name>
    <dbReference type="NCBI Taxonomy" id="3045839"/>
    <lineage>
        <taxon>Bacteria</taxon>
        <taxon>Bacillati</taxon>
        <taxon>Mycoplasmatota</taxon>
        <taxon>Mollicutes</taxon>
        <taxon>Mycoplasmataceae</taxon>
        <taxon>Mycoplasma</taxon>
    </lineage>
</organism>
<evidence type="ECO:0000313" key="2">
    <source>
        <dbReference type="Proteomes" id="UP001224428"/>
    </source>
</evidence>
<name>A0AAJ1PS83_9MOLU</name>
<accession>A0AAJ1PS83</accession>
<keyword evidence="2" id="KW-1185">Reference proteome</keyword>
<dbReference type="NCBIfam" id="NF045838">
    <property type="entry name" value="MG289_thiam_LP"/>
    <property type="match status" value="1"/>
</dbReference>
<dbReference type="AlphaFoldDB" id="A0AAJ1PS83"/>
<protein>
    <submittedName>
        <fullName evidence="1">Uncharacterized protein</fullName>
    </submittedName>
</protein>